<gene>
    <name evidence="3" type="ORF">Lsha_0963</name>
</gene>
<organism evidence="3 4">
    <name type="scientific">Legionella shakespearei DSM 23087</name>
    <dbReference type="NCBI Taxonomy" id="1122169"/>
    <lineage>
        <taxon>Bacteria</taxon>
        <taxon>Pseudomonadati</taxon>
        <taxon>Pseudomonadota</taxon>
        <taxon>Gammaproteobacteria</taxon>
        <taxon>Legionellales</taxon>
        <taxon>Legionellaceae</taxon>
        <taxon>Legionella</taxon>
    </lineage>
</organism>
<dbReference type="InterPro" id="IPR040737">
    <property type="entry name" value="DUF5638"/>
</dbReference>
<name>A0A0W0Z1S0_9GAMM</name>
<feature type="domain" description="DUF5638" evidence="2">
    <location>
        <begin position="7"/>
        <end position="109"/>
    </location>
</feature>
<keyword evidence="4" id="KW-1185">Reference proteome</keyword>
<keyword evidence="1" id="KW-0472">Membrane</keyword>
<sequence length="211" mass="23384">MPSYDSAAKLADEIINCETQFESLFEGLQKSDDFERELNKIKAYYRRAFNKTSSECAGQEIVDEYRHLFLTLQQVKSGNITADEAMSSVEDLGDCRTLDVLLSNIFKMCELLFWAAAAAACYVACISVGIPAIACNPILGFAISVSTAVLCISTMERCLNCFAEFKSFDPVEAEATREQNAVRFFAPAVLVQKEEEIIIEEEESSSLSSSQ</sequence>
<dbReference type="Pfam" id="PF18688">
    <property type="entry name" value="DUF5638"/>
    <property type="match status" value="1"/>
</dbReference>
<dbReference type="STRING" id="1122169.Lsha_0963"/>
<dbReference type="OrthoDB" id="5646331at2"/>
<feature type="transmembrane region" description="Helical" evidence="1">
    <location>
        <begin position="111"/>
        <end position="132"/>
    </location>
</feature>
<dbReference type="AlphaFoldDB" id="A0A0W0Z1S0"/>
<evidence type="ECO:0000256" key="1">
    <source>
        <dbReference type="SAM" id="Phobius"/>
    </source>
</evidence>
<dbReference type="eggNOG" id="ENOG5031DZW">
    <property type="taxonomic scope" value="Bacteria"/>
</dbReference>
<accession>A0A0W0Z1S0</accession>
<evidence type="ECO:0000259" key="2">
    <source>
        <dbReference type="Pfam" id="PF18688"/>
    </source>
</evidence>
<protein>
    <recommendedName>
        <fullName evidence="2">DUF5638 domain-containing protein</fullName>
    </recommendedName>
</protein>
<reference evidence="3 4" key="1">
    <citation type="submission" date="2015-11" db="EMBL/GenBank/DDBJ databases">
        <title>Genomic analysis of 38 Legionella species identifies large and diverse effector repertoires.</title>
        <authorList>
            <person name="Burstein D."/>
            <person name="Amaro F."/>
            <person name="Zusman T."/>
            <person name="Lifshitz Z."/>
            <person name="Cohen O."/>
            <person name="Gilbert J.A."/>
            <person name="Pupko T."/>
            <person name="Shuman H.A."/>
            <person name="Segal G."/>
        </authorList>
    </citation>
    <scope>NUCLEOTIDE SEQUENCE [LARGE SCALE GENOMIC DNA]</scope>
    <source>
        <strain evidence="3 4">ATCC 49655</strain>
    </source>
</reference>
<evidence type="ECO:0000313" key="4">
    <source>
        <dbReference type="Proteomes" id="UP000054600"/>
    </source>
</evidence>
<keyword evidence="1" id="KW-1133">Transmembrane helix</keyword>
<proteinExistence type="predicted"/>
<dbReference type="PATRIC" id="fig|1122169.6.peg.1113"/>
<dbReference type="Proteomes" id="UP000054600">
    <property type="component" value="Unassembled WGS sequence"/>
</dbReference>
<dbReference type="RefSeq" id="WP_018577847.1">
    <property type="nucleotide sequence ID" value="NZ_KB892414.1"/>
</dbReference>
<keyword evidence="1" id="KW-0812">Transmembrane</keyword>
<evidence type="ECO:0000313" key="3">
    <source>
        <dbReference type="EMBL" id="KTD62678.1"/>
    </source>
</evidence>
<dbReference type="EMBL" id="LNYW01000031">
    <property type="protein sequence ID" value="KTD62678.1"/>
    <property type="molecule type" value="Genomic_DNA"/>
</dbReference>
<comment type="caution">
    <text evidence="3">The sequence shown here is derived from an EMBL/GenBank/DDBJ whole genome shotgun (WGS) entry which is preliminary data.</text>
</comment>